<comment type="similarity">
    <text evidence="8">Belongs to the FtsL family.</text>
</comment>
<evidence type="ECO:0000256" key="7">
    <source>
        <dbReference type="ARBA" id="ARBA00023306"/>
    </source>
</evidence>
<dbReference type="GO" id="GO:0032153">
    <property type="term" value="C:cell division site"/>
    <property type="evidence" value="ECO:0007669"/>
    <property type="project" value="UniProtKB-UniRule"/>
</dbReference>
<dbReference type="InterPro" id="IPR011922">
    <property type="entry name" value="Cell_div_FtsL"/>
</dbReference>
<dbReference type="PANTHER" id="PTHR37479:SF1">
    <property type="entry name" value="CELL DIVISION PROTEIN FTSL"/>
    <property type="match status" value="1"/>
</dbReference>
<dbReference type="AlphaFoldDB" id="A0A9X2KTU7"/>
<evidence type="ECO:0000313" key="10">
    <source>
        <dbReference type="EMBL" id="MCP8900251.1"/>
    </source>
</evidence>
<dbReference type="RefSeq" id="WP_253968543.1">
    <property type="nucleotide sequence ID" value="NZ_JAMFTH010000004.1"/>
</dbReference>
<dbReference type="EMBL" id="JAMFTH010000004">
    <property type="protein sequence ID" value="MCP8900251.1"/>
    <property type="molecule type" value="Genomic_DNA"/>
</dbReference>
<dbReference type="GO" id="GO:0043093">
    <property type="term" value="P:FtsZ-dependent cytokinesis"/>
    <property type="evidence" value="ECO:0007669"/>
    <property type="project" value="UniProtKB-UniRule"/>
</dbReference>
<reference evidence="10" key="1">
    <citation type="submission" date="2022-05" db="EMBL/GenBank/DDBJ databases">
        <authorList>
            <person name="Sun H.-N."/>
        </authorList>
    </citation>
    <scope>NUCLEOTIDE SEQUENCE</scope>
    <source>
        <strain evidence="10">HB14</strain>
    </source>
</reference>
<evidence type="ECO:0000256" key="8">
    <source>
        <dbReference type="HAMAP-Rule" id="MF_00910"/>
    </source>
</evidence>
<comment type="caution">
    <text evidence="10">The sequence shown here is derived from an EMBL/GenBank/DDBJ whole genome shotgun (WGS) entry which is preliminary data.</text>
</comment>
<keyword evidence="8" id="KW-0997">Cell inner membrane</keyword>
<evidence type="ECO:0000256" key="9">
    <source>
        <dbReference type="NCBIfam" id="TIGR02209"/>
    </source>
</evidence>
<keyword evidence="5 8" id="KW-1133">Transmembrane helix</keyword>
<dbReference type="Proteomes" id="UP001139319">
    <property type="component" value="Unassembled WGS sequence"/>
</dbReference>
<gene>
    <name evidence="8 10" type="primary">ftsL</name>
    <name evidence="10" type="ORF">M6D89_13160</name>
</gene>
<accession>A0A9X2KTU7</accession>
<keyword evidence="3 8" id="KW-0132">Cell division</keyword>
<sequence>MRGKKVSGLAVAIVLLWCACLVSALGVVDITHQVRRDTDQLESLRRESAELQVQWGQYLLEQSTWASYARVEKKARDELNMHVPQADQIILVE</sequence>
<dbReference type="PROSITE" id="PS51257">
    <property type="entry name" value="PROKAR_LIPOPROTEIN"/>
    <property type="match status" value="1"/>
</dbReference>
<evidence type="ECO:0000256" key="4">
    <source>
        <dbReference type="ARBA" id="ARBA00022692"/>
    </source>
</evidence>
<dbReference type="NCBIfam" id="TIGR02209">
    <property type="entry name" value="ftsL_broad"/>
    <property type="match status" value="1"/>
</dbReference>
<keyword evidence="11" id="KW-1185">Reference proteome</keyword>
<keyword evidence="7 8" id="KW-0131">Cell cycle</keyword>
<evidence type="ECO:0000256" key="1">
    <source>
        <dbReference type="ARBA" id="ARBA00004401"/>
    </source>
</evidence>
<organism evidence="10 11">
    <name type="scientific">Gilvimarinus xylanilyticus</name>
    <dbReference type="NCBI Taxonomy" id="2944139"/>
    <lineage>
        <taxon>Bacteria</taxon>
        <taxon>Pseudomonadati</taxon>
        <taxon>Pseudomonadota</taxon>
        <taxon>Gammaproteobacteria</taxon>
        <taxon>Cellvibrionales</taxon>
        <taxon>Cellvibrionaceae</taxon>
        <taxon>Gilvimarinus</taxon>
    </lineage>
</organism>
<evidence type="ECO:0000256" key="5">
    <source>
        <dbReference type="ARBA" id="ARBA00022989"/>
    </source>
</evidence>
<evidence type="ECO:0000256" key="2">
    <source>
        <dbReference type="ARBA" id="ARBA00022475"/>
    </source>
</evidence>
<dbReference type="HAMAP" id="MF_00910">
    <property type="entry name" value="FtsL"/>
    <property type="match status" value="1"/>
</dbReference>
<dbReference type="Pfam" id="PF04999">
    <property type="entry name" value="FtsL"/>
    <property type="match status" value="1"/>
</dbReference>
<dbReference type="PANTHER" id="PTHR37479">
    <property type="entry name" value="CELL DIVISION PROTEIN FTSL"/>
    <property type="match status" value="1"/>
</dbReference>
<reference evidence="10" key="2">
    <citation type="submission" date="2023-01" db="EMBL/GenBank/DDBJ databases">
        <title>Gilvimarinus xylanilyticus HB14 isolated from Caulerpa lentillifera aquaculture base in Hainan, China.</title>
        <authorList>
            <person name="Zhang Y.-J."/>
        </authorList>
    </citation>
    <scope>NUCLEOTIDE SEQUENCE</scope>
    <source>
        <strain evidence="10">HB14</strain>
    </source>
</reference>
<keyword evidence="2 8" id="KW-1003">Cell membrane</keyword>
<evidence type="ECO:0000313" key="11">
    <source>
        <dbReference type="Proteomes" id="UP001139319"/>
    </source>
</evidence>
<evidence type="ECO:0000256" key="3">
    <source>
        <dbReference type="ARBA" id="ARBA00022618"/>
    </source>
</evidence>
<name>A0A9X2KTU7_9GAMM</name>
<protein>
    <recommendedName>
        <fullName evidence="8 9">Cell division protein FtsL</fullName>
    </recommendedName>
</protein>
<keyword evidence="4 8" id="KW-0812">Transmembrane</keyword>
<dbReference type="GO" id="GO:0005886">
    <property type="term" value="C:plasma membrane"/>
    <property type="evidence" value="ECO:0007669"/>
    <property type="project" value="UniProtKB-SubCell"/>
</dbReference>
<keyword evidence="6 8" id="KW-0472">Membrane</keyword>
<comment type="function">
    <text evidence="8">Essential cell division protein. May link together the upstream cell division proteins, which are predominantly cytoplasmic, with the downstream cell division proteins, which are predominantly periplasmic.</text>
</comment>
<comment type="subunit">
    <text evidence="8">Part of a complex composed of FtsB, FtsL and FtsQ.</text>
</comment>
<evidence type="ECO:0000256" key="6">
    <source>
        <dbReference type="ARBA" id="ARBA00023136"/>
    </source>
</evidence>
<comment type="subcellular location">
    <subcellularLocation>
        <location evidence="8">Cell inner membrane</location>
        <topology evidence="8">Single-pass type II membrane protein</topology>
    </subcellularLocation>
    <subcellularLocation>
        <location evidence="1">Cell membrane</location>
        <topology evidence="1">Single-pass type II membrane protein</topology>
    </subcellularLocation>
    <text evidence="8">Localizes to the division septum where it forms a ring structure.</text>
</comment>
<proteinExistence type="inferred from homology"/>